<dbReference type="OrthoDB" id="9809549at2"/>
<organism evidence="2 3">
    <name type="scientific">Fimbriiglobus ruber</name>
    <dbReference type="NCBI Taxonomy" id="1908690"/>
    <lineage>
        <taxon>Bacteria</taxon>
        <taxon>Pseudomonadati</taxon>
        <taxon>Planctomycetota</taxon>
        <taxon>Planctomycetia</taxon>
        <taxon>Gemmatales</taxon>
        <taxon>Gemmataceae</taxon>
        <taxon>Fimbriiglobus</taxon>
    </lineage>
</organism>
<protein>
    <submittedName>
        <fullName evidence="2">Hydrolase alpha/beta fold family</fullName>
    </submittedName>
</protein>
<dbReference type="PANTHER" id="PTHR43265:SF1">
    <property type="entry name" value="ESTERASE ESTD"/>
    <property type="match status" value="1"/>
</dbReference>
<dbReference type="PANTHER" id="PTHR43265">
    <property type="entry name" value="ESTERASE ESTD"/>
    <property type="match status" value="1"/>
</dbReference>
<evidence type="ECO:0000313" key="2">
    <source>
        <dbReference type="EMBL" id="OWK45624.1"/>
    </source>
</evidence>
<feature type="domain" description="AB hydrolase-1" evidence="1">
    <location>
        <begin position="47"/>
        <end position="273"/>
    </location>
</feature>
<dbReference type="AlphaFoldDB" id="A0A225E1G2"/>
<dbReference type="EMBL" id="NIDE01000002">
    <property type="protein sequence ID" value="OWK45624.1"/>
    <property type="molecule type" value="Genomic_DNA"/>
</dbReference>
<evidence type="ECO:0000259" key="1">
    <source>
        <dbReference type="Pfam" id="PF12697"/>
    </source>
</evidence>
<dbReference type="InterPro" id="IPR000073">
    <property type="entry name" value="AB_hydrolase_1"/>
</dbReference>
<name>A0A225E1G2_9BACT</name>
<keyword evidence="3" id="KW-1185">Reference proteome</keyword>
<reference evidence="3" key="1">
    <citation type="submission" date="2017-06" db="EMBL/GenBank/DDBJ databases">
        <title>Genome analysis of Fimbriiglobus ruber SP5, the first member of the order Planctomycetales with confirmed chitinolytic capability.</title>
        <authorList>
            <person name="Ravin N.V."/>
            <person name="Rakitin A.L."/>
            <person name="Ivanova A.A."/>
            <person name="Beletsky A.V."/>
            <person name="Kulichevskaya I.S."/>
            <person name="Mardanov A.V."/>
            <person name="Dedysh S.N."/>
        </authorList>
    </citation>
    <scope>NUCLEOTIDE SEQUENCE [LARGE SCALE GENOMIC DNA]</scope>
    <source>
        <strain evidence="3">SP5</strain>
    </source>
</reference>
<evidence type="ECO:0000313" key="3">
    <source>
        <dbReference type="Proteomes" id="UP000214646"/>
    </source>
</evidence>
<comment type="caution">
    <text evidence="2">The sequence shown here is derived from an EMBL/GenBank/DDBJ whole genome shotgun (WGS) entry which is preliminary data.</text>
</comment>
<dbReference type="Proteomes" id="UP000214646">
    <property type="component" value="Unassembled WGS sequence"/>
</dbReference>
<dbReference type="GO" id="GO:0052689">
    <property type="term" value="F:carboxylic ester hydrolase activity"/>
    <property type="evidence" value="ECO:0007669"/>
    <property type="project" value="TreeGrafter"/>
</dbReference>
<accession>A0A225E1G2</accession>
<dbReference type="InterPro" id="IPR053145">
    <property type="entry name" value="AB_hydrolase_Est10"/>
</dbReference>
<dbReference type="Gene3D" id="3.40.50.1820">
    <property type="entry name" value="alpha/beta hydrolase"/>
    <property type="match status" value="1"/>
</dbReference>
<keyword evidence="2" id="KW-0378">Hydrolase</keyword>
<proteinExistence type="predicted"/>
<sequence>MWVHVVVAVLVGAAGPRVTSEPAELKTDSGTLFGTLDLPPGKGPFPVVLIHPGSGPTDRDGNQARLKNDSLKYLGRALAARGIACLRVDKRGVAASAKAGAAEADLRFDTYVSDAVRWIGWLRADKRFGKVGVVGHSEGALVGALAAPTARVDAVVLLCATGRTLDALLREQLKKNLPDKLFAQSEPILNALAAGKQVKDVPAELKALFRPSVQPYLISILTRDPIAAVAAVKCPLLVVSGTTDIQVTEVDAKALSAARAGIKAVRIENMNHMLKEIESTNTFLQTARTYANTATPLHPKLAGELAAFLATALAAGR</sequence>
<dbReference type="RefSeq" id="WP_088253327.1">
    <property type="nucleotide sequence ID" value="NZ_NIDE01000002.1"/>
</dbReference>
<dbReference type="InterPro" id="IPR029058">
    <property type="entry name" value="AB_hydrolase_fold"/>
</dbReference>
<dbReference type="SUPFAM" id="SSF53474">
    <property type="entry name" value="alpha/beta-Hydrolases"/>
    <property type="match status" value="1"/>
</dbReference>
<gene>
    <name evidence="2" type="ORF">FRUB_01955</name>
</gene>
<dbReference type="Pfam" id="PF12697">
    <property type="entry name" value="Abhydrolase_6"/>
    <property type="match status" value="1"/>
</dbReference>